<proteinExistence type="predicted"/>
<dbReference type="AlphaFoldDB" id="A0AAD6GB70"/>
<dbReference type="Proteomes" id="UP001220324">
    <property type="component" value="Unassembled WGS sequence"/>
</dbReference>
<comment type="caution">
    <text evidence="2">The sequence shown here is derived from an EMBL/GenBank/DDBJ whole genome shotgun (WGS) entry which is preliminary data.</text>
</comment>
<keyword evidence="3" id="KW-1185">Reference proteome</keyword>
<sequence>MTSPKSTGMDIDDPHPRDLQSGVGYSVVATETGLTNTASQSLEASMEFLESAMQSLQIRTPGQEQQHFWNPFTESLKSSIAYAQGYAVSKNPNRIEANTWLSEIDKLDDEMSVFIYEMGEGQVLPTEAFDLVDQMLCTRQEVWNLVDQSLDLGHKFVILREQIEDRKHEDVYLPGLTVSFKEDEELRGAIWDLKCLVEEHVDTLETTRKKQVQLLTRGSMLQLQPDSV</sequence>
<evidence type="ECO:0000313" key="3">
    <source>
        <dbReference type="Proteomes" id="UP001220324"/>
    </source>
</evidence>
<dbReference type="EMBL" id="JAQIZZ010000008">
    <property type="protein sequence ID" value="KAJ5525230.1"/>
    <property type="molecule type" value="Genomic_DNA"/>
</dbReference>
<reference evidence="2 3" key="1">
    <citation type="journal article" date="2023" name="IMA Fungus">
        <title>Comparative genomic study of the Penicillium genus elucidates a diverse pangenome and 15 lateral gene transfer events.</title>
        <authorList>
            <person name="Petersen C."/>
            <person name="Sorensen T."/>
            <person name="Nielsen M.R."/>
            <person name="Sondergaard T.E."/>
            <person name="Sorensen J.L."/>
            <person name="Fitzpatrick D.A."/>
            <person name="Frisvad J.C."/>
            <person name="Nielsen K.L."/>
        </authorList>
    </citation>
    <scope>NUCLEOTIDE SEQUENCE [LARGE SCALE GENOMIC DNA]</scope>
    <source>
        <strain evidence="2 3">IBT 35679</strain>
    </source>
</reference>
<gene>
    <name evidence="2" type="ORF">N7494_011880</name>
</gene>
<feature type="region of interest" description="Disordered" evidence="1">
    <location>
        <begin position="1"/>
        <end position="21"/>
    </location>
</feature>
<accession>A0AAD6GB70</accession>
<name>A0AAD6GB70_9EURO</name>
<evidence type="ECO:0000256" key="1">
    <source>
        <dbReference type="SAM" id="MobiDB-lite"/>
    </source>
</evidence>
<evidence type="ECO:0000313" key="2">
    <source>
        <dbReference type="EMBL" id="KAJ5525230.1"/>
    </source>
</evidence>
<organism evidence="2 3">
    <name type="scientific">Penicillium frequentans</name>
    <dbReference type="NCBI Taxonomy" id="3151616"/>
    <lineage>
        <taxon>Eukaryota</taxon>
        <taxon>Fungi</taxon>
        <taxon>Dikarya</taxon>
        <taxon>Ascomycota</taxon>
        <taxon>Pezizomycotina</taxon>
        <taxon>Eurotiomycetes</taxon>
        <taxon>Eurotiomycetidae</taxon>
        <taxon>Eurotiales</taxon>
        <taxon>Aspergillaceae</taxon>
        <taxon>Penicillium</taxon>
    </lineage>
</organism>
<protein>
    <submittedName>
        <fullName evidence="2">Uncharacterized protein</fullName>
    </submittedName>
</protein>